<evidence type="ECO:0000313" key="3">
    <source>
        <dbReference type="Proteomes" id="UP000007842"/>
    </source>
</evidence>
<dbReference type="RefSeq" id="WP_014141689.1">
    <property type="nucleotide sequence ID" value="NC_016111.1"/>
</dbReference>
<dbReference type="HOGENOM" id="CLU_709626_0_0_11"/>
<dbReference type="InterPro" id="IPR041635">
    <property type="entry name" value="Type_ISP_LLaBIII_C"/>
</dbReference>
<accession>G8X1W6</accession>
<dbReference type="STRING" id="1003195.SCATT_09190"/>
<dbReference type="OrthoDB" id="9776021at2"/>
<dbReference type="AlphaFoldDB" id="F8JX21"/>
<dbReference type="EMBL" id="CP003219">
    <property type="protein sequence ID" value="AEW93290.1"/>
    <property type="molecule type" value="Genomic_DNA"/>
</dbReference>
<feature type="domain" description="Type ISP restriction-modification enzyme LLaBIII C-terminal specificity" evidence="1">
    <location>
        <begin position="210"/>
        <end position="312"/>
    </location>
</feature>
<name>F8JX21_STREN</name>
<reference evidence="3" key="1">
    <citation type="submission" date="2011-12" db="EMBL/GenBank/DDBJ databases">
        <title>Complete genome sequence of Streptomyces cattleya strain DSM 46488.</title>
        <authorList>
            <person name="Ou H.-Y."/>
            <person name="Li P."/>
            <person name="Zhao C."/>
            <person name="O'Hagan D."/>
            <person name="Deng Z."/>
        </authorList>
    </citation>
    <scope>NUCLEOTIDE SEQUENCE [LARGE SCALE GENOMIC DNA]</scope>
    <source>
        <strain evidence="3">ATCC 35852 / DSM 46488 / JCM 4925 / NBRC 14057 / NRRL 8057</strain>
    </source>
</reference>
<keyword evidence="3" id="KW-1185">Reference proteome</keyword>
<accession>F8JX21</accession>
<evidence type="ECO:0000259" key="1">
    <source>
        <dbReference type="Pfam" id="PF18135"/>
    </source>
</evidence>
<gene>
    <name evidence="2" type="ordered locus">SCATT_09190</name>
</gene>
<proteinExistence type="predicted"/>
<dbReference type="KEGG" id="scy:SCATT_09190"/>
<dbReference type="Pfam" id="PF18135">
    <property type="entry name" value="Type_ISP_C"/>
    <property type="match status" value="2"/>
</dbReference>
<dbReference type="eggNOG" id="COG0286">
    <property type="taxonomic scope" value="Bacteria"/>
</dbReference>
<protein>
    <recommendedName>
        <fullName evidence="1">Type ISP restriction-modification enzyme LLaBIII C-terminal specificity domain-containing protein</fullName>
    </recommendedName>
</protein>
<sequence length="395" mass="42904">MSDDVLLLDDVLPWSVERLRLGREWVAGPCGTALKERWEALVRAGDEAERAALFVPTRARDPYRGVAQLPGHPVGTGPIAEERGRAPEPVRVVHAPFDHQWLIPDHRLIDVARPELWRVADDRQLFVVEPSYGPRAEPDPVPTVTALLPSGPWPPGRIRPLYRRPGGLDPNVTPGLADWLAGRWGRPVGAEDLLAWIAAAARPVAGGCAVPLPSSPALLDEGLALGRRTVWLLTRGAAGSGGPGAGRPRLPGGRRPYVRAALPARVPMPDYDPREEALLIGTGRIAPVPCGAWEFEMGGEPVIEAWFARRVERIPRTGWPQGWTSELLELITILALLDELLVERAGFTTRLAAEDHIGRAELRRAGILPVPASARRPASVLDHQEEGPGGQFALL</sequence>
<dbReference type="KEGG" id="sct:SCAT_0919"/>
<evidence type="ECO:0000313" key="2">
    <source>
        <dbReference type="EMBL" id="AEW93290.1"/>
    </source>
</evidence>
<dbReference type="Proteomes" id="UP000007842">
    <property type="component" value="Chromosome"/>
</dbReference>
<dbReference type="PATRIC" id="fig|1003195.11.peg.2509"/>
<organism evidence="2 3">
    <name type="scientific">Streptantibioticus cattleyicolor (strain ATCC 35852 / DSM 46488 / JCM 4925 / NBRC 14057 / NRRL 8057)</name>
    <name type="common">Streptomyces cattleya</name>
    <dbReference type="NCBI Taxonomy" id="1003195"/>
    <lineage>
        <taxon>Bacteria</taxon>
        <taxon>Bacillati</taxon>
        <taxon>Actinomycetota</taxon>
        <taxon>Actinomycetes</taxon>
        <taxon>Kitasatosporales</taxon>
        <taxon>Streptomycetaceae</taxon>
        <taxon>Streptantibioticus</taxon>
    </lineage>
</organism>
<feature type="domain" description="Type ISP restriction-modification enzyme LLaBIII C-terminal specificity" evidence="1">
    <location>
        <begin position="10"/>
        <end position="200"/>
    </location>
</feature>